<evidence type="ECO:0000313" key="2">
    <source>
        <dbReference type="Proteomes" id="UP000308600"/>
    </source>
</evidence>
<keyword evidence="2" id="KW-1185">Reference proteome</keyword>
<evidence type="ECO:0000313" key="1">
    <source>
        <dbReference type="EMBL" id="TFK68028.1"/>
    </source>
</evidence>
<reference evidence="1 2" key="1">
    <citation type="journal article" date="2019" name="Nat. Ecol. Evol.">
        <title>Megaphylogeny resolves global patterns of mushroom evolution.</title>
        <authorList>
            <person name="Varga T."/>
            <person name="Krizsan K."/>
            <person name="Foldi C."/>
            <person name="Dima B."/>
            <person name="Sanchez-Garcia M."/>
            <person name="Sanchez-Ramirez S."/>
            <person name="Szollosi G.J."/>
            <person name="Szarkandi J.G."/>
            <person name="Papp V."/>
            <person name="Albert L."/>
            <person name="Andreopoulos W."/>
            <person name="Angelini C."/>
            <person name="Antonin V."/>
            <person name="Barry K.W."/>
            <person name="Bougher N.L."/>
            <person name="Buchanan P."/>
            <person name="Buyck B."/>
            <person name="Bense V."/>
            <person name="Catcheside P."/>
            <person name="Chovatia M."/>
            <person name="Cooper J."/>
            <person name="Damon W."/>
            <person name="Desjardin D."/>
            <person name="Finy P."/>
            <person name="Geml J."/>
            <person name="Haridas S."/>
            <person name="Hughes K."/>
            <person name="Justo A."/>
            <person name="Karasinski D."/>
            <person name="Kautmanova I."/>
            <person name="Kiss B."/>
            <person name="Kocsube S."/>
            <person name="Kotiranta H."/>
            <person name="LaButti K.M."/>
            <person name="Lechner B.E."/>
            <person name="Liimatainen K."/>
            <person name="Lipzen A."/>
            <person name="Lukacs Z."/>
            <person name="Mihaltcheva S."/>
            <person name="Morgado L.N."/>
            <person name="Niskanen T."/>
            <person name="Noordeloos M.E."/>
            <person name="Ohm R.A."/>
            <person name="Ortiz-Santana B."/>
            <person name="Ovrebo C."/>
            <person name="Racz N."/>
            <person name="Riley R."/>
            <person name="Savchenko A."/>
            <person name="Shiryaev A."/>
            <person name="Soop K."/>
            <person name="Spirin V."/>
            <person name="Szebenyi C."/>
            <person name="Tomsovsky M."/>
            <person name="Tulloss R.E."/>
            <person name="Uehling J."/>
            <person name="Grigoriev I.V."/>
            <person name="Vagvolgyi C."/>
            <person name="Papp T."/>
            <person name="Martin F.M."/>
            <person name="Miettinen O."/>
            <person name="Hibbett D.S."/>
            <person name="Nagy L.G."/>
        </authorList>
    </citation>
    <scope>NUCLEOTIDE SEQUENCE [LARGE SCALE GENOMIC DNA]</scope>
    <source>
        <strain evidence="1 2">NL-1719</strain>
    </source>
</reference>
<name>A0ACD3AQ03_9AGAR</name>
<sequence length="408" mass="46312">MHKVRVIFRDGDERLHPFMKSWLDLIDNDPQANMHFTNMFLEFPENAKGSLIDQGITDYRWLIRVLDLVAREAPEYIHNGPELTSVPISLVLDYFMNTPGGMNAFMYDKINAYIYKTLESWGNYLTTTESAGVLNEGPRGWFSEDAIAMFDKRAGTPFEEMYLCDRSLPHWGFDSWDHFFTRPLCPDARPTDRNSNHIISPCESTTFRLAHDVKATDTFWLKKEIPLFSYPYSLVHMFKHDNKYVKAFEGGTVYQAYLSPFDYHRWHSPVDIIPSTYRAAVSGSGDSNGADAIVYSQSFLTAVAARAVFYIRSTSPDIGLLAFMAIGMVEVSTCHVTIREGDHIERGDELGMFHFGGSSQCMVFNKETELTWLQGLVDEGGNLVQDKMVYVNSGIAIAKRVGTVESID</sequence>
<gene>
    <name evidence="1" type="ORF">BDN72DRAFT_871117</name>
</gene>
<dbReference type="EMBL" id="ML208361">
    <property type="protein sequence ID" value="TFK68028.1"/>
    <property type="molecule type" value="Genomic_DNA"/>
</dbReference>
<dbReference type="Proteomes" id="UP000308600">
    <property type="component" value="Unassembled WGS sequence"/>
</dbReference>
<proteinExistence type="predicted"/>
<protein>
    <submittedName>
        <fullName evidence="1">Uncharacterized protein</fullName>
    </submittedName>
</protein>
<accession>A0ACD3AQ03</accession>
<organism evidence="1 2">
    <name type="scientific">Pluteus cervinus</name>
    <dbReference type="NCBI Taxonomy" id="181527"/>
    <lineage>
        <taxon>Eukaryota</taxon>
        <taxon>Fungi</taxon>
        <taxon>Dikarya</taxon>
        <taxon>Basidiomycota</taxon>
        <taxon>Agaricomycotina</taxon>
        <taxon>Agaricomycetes</taxon>
        <taxon>Agaricomycetidae</taxon>
        <taxon>Agaricales</taxon>
        <taxon>Pluteineae</taxon>
        <taxon>Pluteaceae</taxon>
        <taxon>Pluteus</taxon>
    </lineage>
</organism>